<feature type="region of interest" description="Disordered" evidence="1">
    <location>
        <begin position="1"/>
        <end position="23"/>
    </location>
</feature>
<feature type="domain" description="Retrotransposon gag" evidence="2">
    <location>
        <begin position="91"/>
        <end position="166"/>
    </location>
</feature>
<dbReference type="Pfam" id="PF03732">
    <property type="entry name" value="Retrotrans_gag"/>
    <property type="match status" value="1"/>
</dbReference>
<feature type="region of interest" description="Disordered" evidence="1">
    <location>
        <begin position="62"/>
        <end position="90"/>
    </location>
</feature>
<dbReference type="InterPro" id="IPR005162">
    <property type="entry name" value="Retrotrans_gag_dom"/>
</dbReference>
<accession>A0A371I2P8</accession>
<feature type="compositionally biased region" description="Basic and acidic residues" evidence="1">
    <location>
        <begin position="80"/>
        <end position="90"/>
    </location>
</feature>
<keyword evidence="4" id="KW-1185">Reference proteome</keyword>
<dbReference type="Proteomes" id="UP000257109">
    <property type="component" value="Unassembled WGS sequence"/>
</dbReference>
<evidence type="ECO:0000256" key="1">
    <source>
        <dbReference type="SAM" id="MobiDB-lite"/>
    </source>
</evidence>
<dbReference type="OrthoDB" id="1435174at2759"/>
<feature type="compositionally biased region" description="Basic and acidic residues" evidence="1">
    <location>
        <begin position="62"/>
        <end position="74"/>
    </location>
</feature>
<evidence type="ECO:0000259" key="2">
    <source>
        <dbReference type="Pfam" id="PF03732"/>
    </source>
</evidence>
<feature type="compositionally biased region" description="Basic and acidic residues" evidence="1">
    <location>
        <begin position="1"/>
        <end position="20"/>
    </location>
</feature>
<name>A0A371I2P8_MUCPR</name>
<evidence type="ECO:0000313" key="3">
    <source>
        <dbReference type="EMBL" id="RDY09321.1"/>
    </source>
</evidence>
<comment type="caution">
    <text evidence="3">The sequence shown here is derived from an EMBL/GenBank/DDBJ whole genome shotgun (WGS) entry which is preliminary data.</text>
</comment>
<proteinExistence type="predicted"/>
<dbReference type="EMBL" id="QJKJ01001076">
    <property type="protein sequence ID" value="RDY09321.1"/>
    <property type="molecule type" value="Genomic_DNA"/>
</dbReference>
<gene>
    <name evidence="3" type="ORF">CR513_06310</name>
</gene>
<protein>
    <recommendedName>
        <fullName evidence="2">Retrotransposon gag domain-containing protein</fullName>
    </recommendedName>
</protein>
<sequence length="187" mass="22228">MRSGAERCRESRGEKRESSSKELTVFTQMKAKLESLERRMEEMGHELIESFTQQVKTIMERSHRLRGENDRENKGSSQEKGNKEKFVKRREERMRRTNRITWLAFKRALLGRFQSTSLENPYEVFMGLRQTHYVEEYTEMFELISTPLRHVEEEMLKGAFMNGLKEEVRVEIRLHSTGDLGMMMKLA</sequence>
<organism evidence="3 4">
    <name type="scientific">Mucuna pruriens</name>
    <name type="common">Velvet bean</name>
    <name type="synonym">Dolichos pruriens</name>
    <dbReference type="NCBI Taxonomy" id="157652"/>
    <lineage>
        <taxon>Eukaryota</taxon>
        <taxon>Viridiplantae</taxon>
        <taxon>Streptophyta</taxon>
        <taxon>Embryophyta</taxon>
        <taxon>Tracheophyta</taxon>
        <taxon>Spermatophyta</taxon>
        <taxon>Magnoliopsida</taxon>
        <taxon>eudicotyledons</taxon>
        <taxon>Gunneridae</taxon>
        <taxon>Pentapetalae</taxon>
        <taxon>rosids</taxon>
        <taxon>fabids</taxon>
        <taxon>Fabales</taxon>
        <taxon>Fabaceae</taxon>
        <taxon>Papilionoideae</taxon>
        <taxon>50 kb inversion clade</taxon>
        <taxon>NPAAA clade</taxon>
        <taxon>indigoferoid/millettioid clade</taxon>
        <taxon>Phaseoleae</taxon>
        <taxon>Mucuna</taxon>
    </lineage>
</organism>
<reference evidence="3" key="1">
    <citation type="submission" date="2018-05" db="EMBL/GenBank/DDBJ databases">
        <title>Draft genome of Mucuna pruriens seed.</title>
        <authorList>
            <person name="Nnadi N.E."/>
            <person name="Vos R."/>
            <person name="Hasami M.H."/>
            <person name="Devisetty U.K."/>
            <person name="Aguiy J.C."/>
        </authorList>
    </citation>
    <scope>NUCLEOTIDE SEQUENCE [LARGE SCALE GENOMIC DNA]</scope>
    <source>
        <strain evidence="3">JCA_2017</strain>
    </source>
</reference>
<feature type="non-terminal residue" evidence="3">
    <location>
        <position position="1"/>
    </location>
</feature>
<dbReference type="AlphaFoldDB" id="A0A371I2P8"/>
<evidence type="ECO:0000313" key="4">
    <source>
        <dbReference type="Proteomes" id="UP000257109"/>
    </source>
</evidence>